<gene>
    <name evidence="1" type="ORF">L9S41_18550</name>
</gene>
<evidence type="ECO:0000313" key="1">
    <source>
        <dbReference type="EMBL" id="UWZ79658.1"/>
    </source>
</evidence>
<evidence type="ECO:0008006" key="3">
    <source>
        <dbReference type="Google" id="ProtNLM"/>
    </source>
</evidence>
<accession>A0ABY5ZM10</accession>
<name>A0ABY5ZM10_9BACT</name>
<reference evidence="1" key="1">
    <citation type="journal article" date="2022" name="Environ. Microbiol.">
        <title>Geoalkalibacter halelectricus SAP #1 sp. nov. possessing extracellular electron transfer and mineral#reducing capabilities from a haloalkaline environment.</title>
        <authorList>
            <person name="Yadav S."/>
            <person name="Singh R."/>
            <person name="Sundharam S.S."/>
            <person name="Chaudhary S."/>
            <person name="Krishnamurthi S."/>
            <person name="Patil S.A."/>
        </authorList>
    </citation>
    <scope>NUCLEOTIDE SEQUENCE</scope>
    <source>
        <strain evidence="1">SAP-1</strain>
    </source>
</reference>
<evidence type="ECO:0000313" key="2">
    <source>
        <dbReference type="Proteomes" id="UP001060414"/>
    </source>
</evidence>
<keyword evidence="2" id="KW-1185">Reference proteome</keyword>
<dbReference type="RefSeq" id="WP_260748010.1">
    <property type="nucleotide sequence ID" value="NZ_CP092109.1"/>
</dbReference>
<dbReference type="Proteomes" id="UP001060414">
    <property type="component" value="Chromosome"/>
</dbReference>
<protein>
    <recommendedName>
        <fullName evidence="3">ParE toxin of type II toxin-antitoxin system, parDE</fullName>
    </recommendedName>
</protein>
<dbReference type="EMBL" id="CP092109">
    <property type="protein sequence ID" value="UWZ79658.1"/>
    <property type="molecule type" value="Genomic_DNA"/>
</dbReference>
<organism evidence="1 2">
    <name type="scientific">Geoalkalibacter halelectricus</name>
    <dbReference type="NCBI Taxonomy" id="2847045"/>
    <lineage>
        <taxon>Bacteria</taxon>
        <taxon>Pseudomonadati</taxon>
        <taxon>Thermodesulfobacteriota</taxon>
        <taxon>Desulfuromonadia</taxon>
        <taxon>Desulfuromonadales</taxon>
        <taxon>Geoalkalibacteraceae</taxon>
        <taxon>Geoalkalibacter</taxon>
    </lineage>
</organism>
<sequence>MTPQYPHIRRTPAFIAAYKELRAYLKDSSPLAFSALPAAMKTILDVIDRHPRSWPLRRKSLGAKELEFHLAIVDIAYRRLHVRYFVDSDNISYLAAVWVDGQDEPRYIVPPNSH</sequence>
<proteinExistence type="predicted"/>